<gene>
    <name evidence="3" type="ORF">LCGC14_1296650</name>
</gene>
<dbReference type="InterPro" id="IPR000642">
    <property type="entry name" value="Peptidase_M41"/>
</dbReference>
<dbReference type="GO" id="GO:0016887">
    <property type="term" value="F:ATP hydrolysis activity"/>
    <property type="evidence" value="ECO:0007669"/>
    <property type="project" value="InterPro"/>
</dbReference>
<feature type="transmembrane region" description="Helical" evidence="1">
    <location>
        <begin position="20"/>
        <end position="39"/>
    </location>
</feature>
<dbReference type="PANTHER" id="PTHR23076:SF97">
    <property type="entry name" value="ATP-DEPENDENT ZINC METALLOPROTEASE YME1L1"/>
    <property type="match status" value="1"/>
</dbReference>
<dbReference type="GO" id="GO:0004176">
    <property type="term" value="F:ATP-dependent peptidase activity"/>
    <property type="evidence" value="ECO:0007669"/>
    <property type="project" value="InterPro"/>
</dbReference>
<proteinExistence type="predicted"/>
<dbReference type="InterPro" id="IPR027417">
    <property type="entry name" value="P-loop_NTPase"/>
</dbReference>
<dbReference type="Gene3D" id="3.40.50.300">
    <property type="entry name" value="P-loop containing nucleotide triphosphate hydrolases"/>
    <property type="match status" value="1"/>
</dbReference>
<dbReference type="GO" id="GO:0030163">
    <property type="term" value="P:protein catabolic process"/>
    <property type="evidence" value="ECO:0007669"/>
    <property type="project" value="TreeGrafter"/>
</dbReference>
<dbReference type="AlphaFoldDB" id="A0A0F9NTQ4"/>
<protein>
    <recommendedName>
        <fullName evidence="2">AAA+ ATPase domain-containing protein</fullName>
    </recommendedName>
</protein>
<dbReference type="GO" id="GO:0004222">
    <property type="term" value="F:metalloendopeptidase activity"/>
    <property type="evidence" value="ECO:0007669"/>
    <property type="project" value="InterPro"/>
</dbReference>
<dbReference type="Gene3D" id="1.10.8.60">
    <property type="match status" value="1"/>
</dbReference>
<keyword evidence="1" id="KW-0812">Transmembrane</keyword>
<evidence type="ECO:0000256" key="1">
    <source>
        <dbReference type="SAM" id="Phobius"/>
    </source>
</evidence>
<dbReference type="PANTHER" id="PTHR23076">
    <property type="entry name" value="METALLOPROTEASE M41 FTSH"/>
    <property type="match status" value="1"/>
</dbReference>
<dbReference type="Pfam" id="PF00004">
    <property type="entry name" value="AAA"/>
    <property type="match status" value="1"/>
</dbReference>
<evidence type="ECO:0000313" key="3">
    <source>
        <dbReference type="EMBL" id="KKM84692.1"/>
    </source>
</evidence>
<reference evidence="3" key="1">
    <citation type="journal article" date="2015" name="Nature">
        <title>Complex archaea that bridge the gap between prokaryotes and eukaryotes.</title>
        <authorList>
            <person name="Spang A."/>
            <person name="Saw J.H."/>
            <person name="Jorgensen S.L."/>
            <person name="Zaremba-Niedzwiedzka K."/>
            <person name="Martijn J."/>
            <person name="Lind A.E."/>
            <person name="van Eijk R."/>
            <person name="Schleper C."/>
            <person name="Guy L."/>
            <person name="Ettema T.J."/>
        </authorList>
    </citation>
    <scope>NUCLEOTIDE SEQUENCE</scope>
</reference>
<name>A0A0F9NTQ4_9ZZZZ</name>
<dbReference type="SMART" id="SM00382">
    <property type="entry name" value="AAA"/>
    <property type="match status" value="1"/>
</dbReference>
<dbReference type="Gene3D" id="1.20.58.760">
    <property type="entry name" value="Peptidase M41"/>
    <property type="match status" value="1"/>
</dbReference>
<accession>A0A0F9NTQ4</accession>
<feature type="transmembrane region" description="Helical" evidence="1">
    <location>
        <begin position="59"/>
        <end position="80"/>
    </location>
</feature>
<keyword evidence="1" id="KW-0472">Membrane</keyword>
<dbReference type="InterPro" id="IPR003593">
    <property type="entry name" value="AAA+_ATPase"/>
</dbReference>
<feature type="transmembrane region" description="Helical" evidence="1">
    <location>
        <begin position="87"/>
        <end position="107"/>
    </location>
</feature>
<dbReference type="SUPFAM" id="SSF52540">
    <property type="entry name" value="P-loop containing nucleoside triphosphate hydrolases"/>
    <property type="match status" value="1"/>
</dbReference>
<dbReference type="GO" id="GO:0005524">
    <property type="term" value="F:ATP binding"/>
    <property type="evidence" value="ECO:0007669"/>
    <property type="project" value="InterPro"/>
</dbReference>
<evidence type="ECO:0000259" key="2">
    <source>
        <dbReference type="SMART" id="SM00382"/>
    </source>
</evidence>
<feature type="domain" description="AAA+ ATPase" evidence="2">
    <location>
        <begin position="161"/>
        <end position="335"/>
    </location>
</feature>
<dbReference type="EMBL" id="LAZR01007526">
    <property type="protein sequence ID" value="KKM84692.1"/>
    <property type="molecule type" value="Genomic_DNA"/>
</dbReference>
<dbReference type="GO" id="GO:0006508">
    <property type="term" value="P:proteolysis"/>
    <property type="evidence" value="ECO:0007669"/>
    <property type="project" value="InterPro"/>
</dbReference>
<organism evidence="3">
    <name type="scientific">marine sediment metagenome</name>
    <dbReference type="NCBI Taxonomy" id="412755"/>
    <lineage>
        <taxon>unclassified sequences</taxon>
        <taxon>metagenomes</taxon>
        <taxon>ecological metagenomes</taxon>
    </lineage>
</organism>
<dbReference type="SUPFAM" id="SSF140990">
    <property type="entry name" value="FtsH protease domain-like"/>
    <property type="match status" value="1"/>
</dbReference>
<comment type="caution">
    <text evidence="3">The sequence shown here is derived from an EMBL/GenBank/DDBJ whole genome shotgun (WGS) entry which is preliminary data.</text>
</comment>
<dbReference type="Pfam" id="PF01434">
    <property type="entry name" value="Peptidase_M41"/>
    <property type="match status" value="1"/>
</dbReference>
<dbReference type="GO" id="GO:0005886">
    <property type="term" value="C:plasma membrane"/>
    <property type="evidence" value="ECO:0007669"/>
    <property type="project" value="TreeGrafter"/>
</dbReference>
<sequence length="595" mass="66126">MTLLKERLIKHIKRITRPAYLMGIPMNIVDFFIKKLIIYSSYVLYYPYWLWRKKTIRNALIWLAILSALIVEFFTVAVLLQLFGIAANFAISAMMMIGQFLLMFTFLSNTENIEMLPGDTGSKNFKDHWYGQEHIKEVVLGTIEMMSPENKAKMDALGATPPAGAMLTGQPGTGKTLIAMCTASEVGIPYIGLNGADFNAMFIGVGEMKVKGVVSKARKWANQYGGCIVFIDEADAVMMSRGGTEGDENRPVQQGGGIFGGGMGIRSQLLTGMDGTQEPAIRTDLINFFFRFFGFEEMVDGVVFWLGATNRISMIDGAFLRPGRMDVIIQMDPPDRGSRRKIIQGYVDKVTTDDTVDVERLTDDTQGLTPADAAGAIERVAARFTIKDGRDAISHADIEDAILEQMLGIANPIAEFEEGQKEQVATHEAGHAVVLRVLLPKRRITNLSIVRRGKGMLGFMRNVAPEEIYAMPLEDLGAQIQLSWAGDIACEIVLGKRWTGAYGGTQSDLATVINLMRMIANHGWFADKLPLDPDNPFEDEEIQKAAHTYHKQMKDGTRSIINEYRELVVDLRDNLIEHGELNSAETLEILEEYGL</sequence>
<dbReference type="InterPro" id="IPR037219">
    <property type="entry name" value="Peptidase_M41-like"/>
</dbReference>
<dbReference type="InterPro" id="IPR003959">
    <property type="entry name" value="ATPase_AAA_core"/>
</dbReference>
<keyword evidence="1" id="KW-1133">Transmembrane helix</keyword>